<proteinExistence type="predicted"/>
<evidence type="ECO:0000313" key="3">
    <source>
        <dbReference type="Proteomes" id="UP000252458"/>
    </source>
</evidence>
<feature type="coiled-coil region" evidence="1">
    <location>
        <begin position="176"/>
        <end position="217"/>
    </location>
</feature>
<gene>
    <name evidence="2" type="ORF">DPV79_36165</name>
</gene>
<name>A0A365QIY4_9BURK</name>
<reference evidence="2 3" key="1">
    <citation type="submission" date="2018-06" db="EMBL/GenBank/DDBJ databases">
        <title>Draft genome sequence of Burkholderia reimsis strain BE51 isolated from a French agricultural soil.</title>
        <authorList>
            <person name="Esmaeel Q."/>
        </authorList>
    </citation>
    <scope>NUCLEOTIDE SEQUENCE [LARGE SCALE GENOMIC DNA]</scope>
    <source>
        <strain evidence="2 3">BE51</strain>
    </source>
</reference>
<evidence type="ECO:0000256" key="1">
    <source>
        <dbReference type="SAM" id="Coils"/>
    </source>
</evidence>
<dbReference type="Pfam" id="PF11180">
    <property type="entry name" value="DUF2968"/>
    <property type="match status" value="1"/>
</dbReference>
<protein>
    <submittedName>
        <fullName evidence="2">DUF2968 domain-containing protein</fullName>
    </submittedName>
</protein>
<comment type="caution">
    <text evidence="2">The sequence shown here is derived from an EMBL/GenBank/DDBJ whole genome shotgun (WGS) entry which is preliminary data.</text>
</comment>
<dbReference type="InterPro" id="IPR021350">
    <property type="entry name" value="DUF2968"/>
</dbReference>
<evidence type="ECO:0000313" key="2">
    <source>
        <dbReference type="EMBL" id="RBB33072.1"/>
    </source>
</evidence>
<keyword evidence="3" id="KW-1185">Reference proteome</keyword>
<dbReference type="RefSeq" id="WP_113047663.1">
    <property type="nucleotide sequence ID" value="NZ_QMFZ01000049.1"/>
</dbReference>
<sequence length="244" mass="27459">MAVFERSLQRQQNGRDGWMLPCLIRWGKWGAIVCLLAASGCTRHQAAARPTPLTAISSQTPSTVQLDSVPAQSQMNSDVAGEVGMLQSLIRDPQLKELRTMYHGVYGASLFFYATSLTYYVALFQDGHLWRVVSTANETRAESIFASFADRARQLAANEIGVSVAQAKQQHDAQQIVILEQQMQHLRADLQIEREETEAVRQRQQQAKSQVNELRVQKGQSSEKLRLLRKNVHVLQRTLEGKSQ</sequence>
<keyword evidence="1" id="KW-0175">Coiled coil</keyword>
<accession>A0A365QIY4</accession>
<dbReference type="AlphaFoldDB" id="A0A365QIY4"/>
<dbReference type="EMBL" id="QMFZ01000049">
    <property type="protein sequence ID" value="RBB33072.1"/>
    <property type="molecule type" value="Genomic_DNA"/>
</dbReference>
<organism evidence="2 3">
    <name type="scientific">Burkholderia reimsis</name>
    <dbReference type="NCBI Taxonomy" id="2234132"/>
    <lineage>
        <taxon>Bacteria</taxon>
        <taxon>Pseudomonadati</taxon>
        <taxon>Pseudomonadota</taxon>
        <taxon>Betaproteobacteria</taxon>
        <taxon>Burkholderiales</taxon>
        <taxon>Burkholderiaceae</taxon>
        <taxon>Burkholderia</taxon>
    </lineage>
</organism>
<dbReference type="Proteomes" id="UP000252458">
    <property type="component" value="Unassembled WGS sequence"/>
</dbReference>